<dbReference type="InterPro" id="IPR013424">
    <property type="entry name" value="Ice-binding_C"/>
</dbReference>
<comment type="caution">
    <text evidence="6">The sequence shown here is derived from an EMBL/GenBank/DDBJ whole genome shotgun (WGS) entry which is preliminary data.</text>
</comment>
<protein>
    <submittedName>
        <fullName evidence="6">DNRLRE domain-containing protein</fullName>
    </submittedName>
</protein>
<evidence type="ECO:0000256" key="1">
    <source>
        <dbReference type="ARBA" id="ARBA00004613"/>
    </source>
</evidence>
<sequence>MELQHRHLLGLAAGLAGCVASLQAQPIETNVFSPVADTYVQYGIGQDSNFGTLEYLYLFANGTARDYFAYVRFDLSAVPSDAQLVDATLKLTKVTGPRNDTLNTARLRILGLNDVPGNTPQNWDELTLTFNTIGAEWTAPNEFDPDRVTSFDDALGNETADNTTGIATISGANLVNFLTSRLTAGGLVTFILDFATTEGGRGFAFGSRENADPNARPQLTLAYQVPEPTMPALLTLGGLLFLAWCRRLR</sequence>
<evidence type="ECO:0000256" key="3">
    <source>
        <dbReference type="ARBA" id="ARBA00022729"/>
    </source>
</evidence>
<evidence type="ECO:0000313" key="7">
    <source>
        <dbReference type="Proteomes" id="UP000477311"/>
    </source>
</evidence>
<dbReference type="Pfam" id="PF24517">
    <property type="entry name" value="CBM96"/>
    <property type="match status" value="1"/>
</dbReference>
<evidence type="ECO:0000259" key="5">
    <source>
        <dbReference type="Pfam" id="PF24517"/>
    </source>
</evidence>
<dbReference type="NCBIfam" id="NF033679">
    <property type="entry name" value="DNRLRE_dom"/>
    <property type="match status" value="1"/>
</dbReference>
<dbReference type="EMBL" id="JAAKYA010000072">
    <property type="protein sequence ID" value="NGO39868.1"/>
    <property type="molecule type" value="Genomic_DNA"/>
</dbReference>
<keyword evidence="7" id="KW-1185">Reference proteome</keyword>
<name>A0A6M1RIH8_9BACT</name>
<proteinExistence type="predicted"/>
<feature type="domain" description="Ice-binding protein C-terminal" evidence="4">
    <location>
        <begin position="224"/>
        <end position="247"/>
    </location>
</feature>
<dbReference type="NCBIfam" id="TIGR02595">
    <property type="entry name" value="PEP_CTERM"/>
    <property type="match status" value="1"/>
</dbReference>
<dbReference type="RefSeq" id="WP_165108130.1">
    <property type="nucleotide sequence ID" value="NZ_JAAKYA010000072.1"/>
</dbReference>
<keyword evidence="3" id="KW-0732">Signal</keyword>
<evidence type="ECO:0000256" key="2">
    <source>
        <dbReference type="ARBA" id="ARBA00022525"/>
    </source>
</evidence>
<reference evidence="6 7" key="1">
    <citation type="submission" date="2020-02" db="EMBL/GenBank/DDBJ databases">
        <title>Draft genome sequence of Limisphaera ngatamarikiensis NGM72.4T, a thermophilic Verrucomicrobia grouped in subdivision 3.</title>
        <authorList>
            <person name="Carere C.R."/>
            <person name="Steen J."/>
            <person name="Hugenholtz P."/>
            <person name="Stott M.B."/>
        </authorList>
    </citation>
    <scope>NUCLEOTIDE SEQUENCE [LARGE SCALE GENOMIC DNA]</scope>
    <source>
        <strain evidence="6 7">NGM72.4</strain>
    </source>
</reference>
<dbReference type="Pfam" id="PF07589">
    <property type="entry name" value="PEP-CTERM"/>
    <property type="match status" value="1"/>
</dbReference>
<keyword evidence="2" id="KW-0964">Secreted</keyword>
<feature type="domain" description="Carbohydrate-binding module family 96" evidence="5">
    <location>
        <begin position="30"/>
        <end position="132"/>
    </location>
</feature>
<comment type="subcellular location">
    <subcellularLocation>
        <location evidence="1">Secreted</location>
    </subcellularLocation>
</comment>
<organism evidence="6 7">
    <name type="scientific">Limisphaera ngatamarikiensis</name>
    <dbReference type="NCBI Taxonomy" id="1324935"/>
    <lineage>
        <taxon>Bacteria</taxon>
        <taxon>Pseudomonadati</taxon>
        <taxon>Verrucomicrobiota</taxon>
        <taxon>Verrucomicrobiia</taxon>
        <taxon>Limisphaerales</taxon>
        <taxon>Limisphaeraceae</taxon>
        <taxon>Limisphaera</taxon>
    </lineage>
</organism>
<evidence type="ECO:0000259" key="4">
    <source>
        <dbReference type="Pfam" id="PF07589"/>
    </source>
</evidence>
<dbReference type="PROSITE" id="PS51257">
    <property type="entry name" value="PROKAR_LIPOPROTEIN"/>
    <property type="match status" value="1"/>
</dbReference>
<dbReference type="Proteomes" id="UP000477311">
    <property type="component" value="Unassembled WGS sequence"/>
</dbReference>
<evidence type="ECO:0000313" key="6">
    <source>
        <dbReference type="EMBL" id="NGO39868.1"/>
    </source>
</evidence>
<dbReference type="AlphaFoldDB" id="A0A6M1RIH8"/>
<accession>A0A6M1RIH8</accession>
<dbReference type="GO" id="GO:0005576">
    <property type="term" value="C:extracellular region"/>
    <property type="evidence" value="ECO:0007669"/>
    <property type="project" value="UniProtKB-SubCell"/>
</dbReference>
<dbReference type="InterPro" id="IPR055372">
    <property type="entry name" value="CBM96"/>
</dbReference>
<gene>
    <name evidence="6" type="ORF">G4L39_10755</name>
</gene>